<evidence type="ECO:0000256" key="7">
    <source>
        <dbReference type="ARBA" id="ARBA00023136"/>
    </source>
</evidence>
<keyword evidence="4 9" id="KW-0997">Cell inner membrane</keyword>
<keyword evidence="12" id="KW-1185">Reference proteome</keyword>
<comment type="similarity">
    <text evidence="8 9">Belongs to the TRAP transporter small permease family.</text>
</comment>
<feature type="transmembrane region" description="Helical" evidence="9">
    <location>
        <begin position="22"/>
        <end position="44"/>
    </location>
</feature>
<protein>
    <recommendedName>
        <fullName evidence="9">TRAP transporter small permease protein</fullName>
    </recommendedName>
</protein>
<dbReference type="InterPro" id="IPR055348">
    <property type="entry name" value="DctQ"/>
</dbReference>
<accession>A0A6L8LQ59</accession>
<evidence type="ECO:0000256" key="4">
    <source>
        <dbReference type="ARBA" id="ARBA00022519"/>
    </source>
</evidence>
<dbReference type="InterPro" id="IPR007387">
    <property type="entry name" value="TRAP_DctQ"/>
</dbReference>
<evidence type="ECO:0000256" key="6">
    <source>
        <dbReference type="ARBA" id="ARBA00022989"/>
    </source>
</evidence>
<evidence type="ECO:0000259" key="10">
    <source>
        <dbReference type="Pfam" id="PF04290"/>
    </source>
</evidence>
<comment type="subcellular location">
    <subcellularLocation>
        <location evidence="1 9">Cell inner membrane</location>
        <topology evidence="1 9">Multi-pass membrane protein</topology>
    </subcellularLocation>
</comment>
<proteinExistence type="inferred from homology"/>
<sequence length="174" mass="18591">MSGVIKTVADGASSLVRHTGQIAAWSALALVLVVAFNVLSRYLFSYGTVALQEAEWHIMAVTALFGMAYGLNQGGEVRVDIFYGSMNRRAQALIDLLSNMLLCAVALIIAYLCIAYVQSSYAINEGSPDPGGLGYRYLLKATMPVAFVLLAIQAVAMTGEAAVKLLKPSPLKQE</sequence>
<dbReference type="PANTHER" id="PTHR35011:SF4">
    <property type="entry name" value="SLL1102 PROTEIN"/>
    <property type="match status" value="1"/>
</dbReference>
<dbReference type="EMBL" id="WWEN01000003">
    <property type="protein sequence ID" value="MYM55299.1"/>
    <property type="molecule type" value="Genomic_DNA"/>
</dbReference>
<reference evidence="11 12" key="1">
    <citation type="submission" date="2020-01" db="EMBL/GenBank/DDBJ databases">
        <authorList>
            <person name="Chen S."/>
        </authorList>
    </citation>
    <scope>NUCLEOTIDE SEQUENCE [LARGE SCALE GENOMIC DNA]</scope>
    <source>
        <strain evidence="11 12">GS-10</strain>
    </source>
</reference>
<comment type="function">
    <text evidence="9">Part of the tripartite ATP-independent periplasmic (TRAP) transport system.</text>
</comment>
<evidence type="ECO:0000256" key="5">
    <source>
        <dbReference type="ARBA" id="ARBA00022692"/>
    </source>
</evidence>
<dbReference type="GO" id="GO:0022857">
    <property type="term" value="F:transmembrane transporter activity"/>
    <property type="evidence" value="ECO:0007669"/>
    <property type="project" value="UniProtKB-UniRule"/>
</dbReference>
<dbReference type="PANTHER" id="PTHR35011">
    <property type="entry name" value="2,3-DIKETO-L-GULONATE TRAP TRANSPORTER SMALL PERMEASE PROTEIN YIAM"/>
    <property type="match status" value="1"/>
</dbReference>
<feature type="transmembrane region" description="Helical" evidence="9">
    <location>
        <begin position="137"/>
        <end position="157"/>
    </location>
</feature>
<dbReference type="Pfam" id="PF04290">
    <property type="entry name" value="DctQ"/>
    <property type="match status" value="1"/>
</dbReference>
<evidence type="ECO:0000256" key="9">
    <source>
        <dbReference type="RuleBase" id="RU369079"/>
    </source>
</evidence>
<evidence type="ECO:0000256" key="2">
    <source>
        <dbReference type="ARBA" id="ARBA00022448"/>
    </source>
</evidence>
<evidence type="ECO:0000313" key="12">
    <source>
        <dbReference type="Proteomes" id="UP000479043"/>
    </source>
</evidence>
<feature type="transmembrane region" description="Helical" evidence="9">
    <location>
        <begin position="93"/>
        <end position="117"/>
    </location>
</feature>
<evidence type="ECO:0000256" key="3">
    <source>
        <dbReference type="ARBA" id="ARBA00022475"/>
    </source>
</evidence>
<gene>
    <name evidence="11" type="ORF">GR167_08280</name>
</gene>
<dbReference type="Proteomes" id="UP000479043">
    <property type="component" value="Unassembled WGS sequence"/>
</dbReference>
<dbReference type="GO" id="GO:0005886">
    <property type="term" value="C:plasma membrane"/>
    <property type="evidence" value="ECO:0007669"/>
    <property type="project" value="UniProtKB-SubCell"/>
</dbReference>
<evidence type="ECO:0000313" key="11">
    <source>
        <dbReference type="EMBL" id="MYM55299.1"/>
    </source>
</evidence>
<keyword evidence="5 9" id="KW-0812">Transmembrane</keyword>
<organism evidence="11 12">
    <name type="scientific">Thalassovita mangrovi</name>
    <dbReference type="NCBI Taxonomy" id="2692236"/>
    <lineage>
        <taxon>Bacteria</taxon>
        <taxon>Pseudomonadati</taxon>
        <taxon>Pseudomonadota</taxon>
        <taxon>Alphaproteobacteria</taxon>
        <taxon>Rhodobacterales</taxon>
        <taxon>Roseobacteraceae</taxon>
        <taxon>Thalassovita</taxon>
    </lineage>
</organism>
<comment type="caution">
    <text evidence="11">The sequence shown here is derived from an EMBL/GenBank/DDBJ whole genome shotgun (WGS) entry which is preliminary data.</text>
</comment>
<keyword evidence="6 9" id="KW-1133">Transmembrane helix</keyword>
<keyword evidence="7 9" id="KW-0472">Membrane</keyword>
<feature type="domain" description="Tripartite ATP-independent periplasmic transporters DctQ component" evidence="10">
    <location>
        <begin position="30"/>
        <end position="158"/>
    </location>
</feature>
<evidence type="ECO:0000256" key="1">
    <source>
        <dbReference type="ARBA" id="ARBA00004429"/>
    </source>
</evidence>
<name>A0A6L8LQ59_9RHOB</name>
<dbReference type="AlphaFoldDB" id="A0A6L8LQ59"/>
<dbReference type="RefSeq" id="WP_160972999.1">
    <property type="nucleotide sequence ID" value="NZ_WWEN01000003.1"/>
</dbReference>
<comment type="caution">
    <text evidence="9">Lacks conserved residue(s) required for the propagation of feature annotation.</text>
</comment>
<keyword evidence="3" id="KW-1003">Cell membrane</keyword>
<evidence type="ECO:0000256" key="8">
    <source>
        <dbReference type="ARBA" id="ARBA00038436"/>
    </source>
</evidence>
<comment type="subunit">
    <text evidence="9">The complex comprises the extracytoplasmic solute receptor protein and the two transmembrane proteins.</text>
</comment>
<keyword evidence="2 9" id="KW-0813">Transport</keyword>